<dbReference type="Pfam" id="PF00005">
    <property type="entry name" value="ABC_tran"/>
    <property type="match status" value="1"/>
</dbReference>
<keyword evidence="8" id="KW-1185">Reference proteome</keyword>
<evidence type="ECO:0000256" key="1">
    <source>
        <dbReference type="ARBA" id="ARBA00005417"/>
    </source>
</evidence>
<dbReference type="GO" id="GO:0016887">
    <property type="term" value="F:ATP hydrolysis activity"/>
    <property type="evidence" value="ECO:0007669"/>
    <property type="project" value="InterPro"/>
</dbReference>
<organism evidence="7 8">
    <name type="scientific">Saccharopolyspora phatthalungensis</name>
    <dbReference type="NCBI Taxonomy" id="664693"/>
    <lineage>
        <taxon>Bacteria</taxon>
        <taxon>Bacillati</taxon>
        <taxon>Actinomycetota</taxon>
        <taxon>Actinomycetes</taxon>
        <taxon>Pseudonocardiales</taxon>
        <taxon>Pseudonocardiaceae</taxon>
        <taxon>Saccharopolyspora</taxon>
    </lineage>
</organism>
<protein>
    <submittedName>
        <fullName evidence="7">ABC-type dipeptide/oligopeptide/nickel transport system ATPase subunit</fullName>
    </submittedName>
</protein>
<gene>
    <name evidence="7" type="ORF">BJ970_006493</name>
</gene>
<dbReference type="PANTHER" id="PTHR43776:SF7">
    <property type="entry name" value="D,D-DIPEPTIDE TRANSPORT ATP-BINDING PROTEIN DDPF-RELATED"/>
    <property type="match status" value="1"/>
</dbReference>
<evidence type="ECO:0000313" key="8">
    <source>
        <dbReference type="Proteomes" id="UP000584374"/>
    </source>
</evidence>
<dbReference type="InterPro" id="IPR003439">
    <property type="entry name" value="ABC_transporter-like_ATP-bd"/>
</dbReference>
<evidence type="ECO:0000313" key="7">
    <source>
        <dbReference type="EMBL" id="MBB5158894.1"/>
    </source>
</evidence>
<reference evidence="7 8" key="1">
    <citation type="submission" date="2020-08" db="EMBL/GenBank/DDBJ databases">
        <title>Sequencing the genomes of 1000 actinobacteria strains.</title>
        <authorList>
            <person name="Klenk H.-P."/>
        </authorList>
    </citation>
    <scope>NUCLEOTIDE SEQUENCE [LARGE SCALE GENOMIC DNA]</scope>
    <source>
        <strain evidence="7 8">DSM 45584</strain>
    </source>
</reference>
<dbReference type="InterPro" id="IPR027417">
    <property type="entry name" value="P-loop_NTPase"/>
</dbReference>
<dbReference type="PANTHER" id="PTHR43776">
    <property type="entry name" value="TRANSPORT ATP-BINDING PROTEIN"/>
    <property type="match status" value="1"/>
</dbReference>
<evidence type="ECO:0000256" key="3">
    <source>
        <dbReference type="ARBA" id="ARBA00022741"/>
    </source>
</evidence>
<comment type="similarity">
    <text evidence="1">Belongs to the ABC transporter superfamily.</text>
</comment>
<dbReference type="Gene3D" id="3.40.50.300">
    <property type="entry name" value="P-loop containing nucleotide triphosphate hydrolases"/>
    <property type="match status" value="1"/>
</dbReference>
<dbReference type="InterPro" id="IPR050319">
    <property type="entry name" value="ABC_transp_ATP-bind"/>
</dbReference>
<dbReference type="RefSeq" id="WP_184730953.1">
    <property type="nucleotide sequence ID" value="NZ_JACHIW010000002.1"/>
</dbReference>
<dbReference type="AlphaFoldDB" id="A0A840QDN7"/>
<proteinExistence type="inferred from homology"/>
<evidence type="ECO:0000256" key="4">
    <source>
        <dbReference type="ARBA" id="ARBA00022840"/>
    </source>
</evidence>
<dbReference type="EMBL" id="JACHIW010000002">
    <property type="protein sequence ID" value="MBB5158894.1"/>
    <property type="molecule type" value="Genomic_DNA"/>
</dbReference>
<dbReference type="GO" id="GO:0005524">
    <property type="term" value="F:ATP binding"/>
    <property type="evidence" value="ECO:0007669"/>
    <property type="project" value="UniProtKB-KW"/>
</dbReference>
<name>A0A840QDN7_9PSEU</name>
<evidence type="ECO:0000256" key="2">
    <source>
        <dbReference type="ARBA" id="ARBA00022448"/>
    </source>
</evidence>
<accession>A0A840QDN7</accession>
<evidence type="ECO:0000256" key="5">
    <source>
        <dbReference type="SAM" id="MobiDB-lite"/>
    </source>
</evidence>
<keyword evidence="3" id="KW-0547">Nucleotide-binding</keyword>
<keyword evidence="2" id="KW-0813">Transport</keyword>
<keyword evidence="4" id="KW-0067">ATP-binding</keyword>
<evidence type="ECO:0000259" key="6">
    <source>
        <dbReference type="Pfam" id="PF00005"/>
    </source>
</evidence>
<dbReference type="SUPFAM" id="SSF52540">
    <property type="entry name" value="P-loop containing nucleoside triphosphate hydrolases"/>
    <property type="match status" value="1"/>
</dbReference>
<comment type="caution">
    <text evidence="7">The sequence shown here is derived from an EMBL/GenBank/DDBJ whole genome shotgun (WGS) entry which is preliminary data.</text>
</comment>
<feature type="domain" description="ABC transporter" evidence="6">
    <location>
        <begin position="11"/>
        <end position="47"/>
    </location>
</feature>
<dbReference type="Proteomes" id="UP000584374">
    <property type="component" value="Unassembled WGS sequence"/>
</dbReference>
<feature type="region of interest" description="Disordered" evidence="5">
    <location>
        <begin position="1"/>
        <end position="20"/>
    </location>
</feature>
<sequence>MLESLGLAPPEADRRPHALSGGQLQRAALARALLAHPAVLICDEITSGQDLINQAELLGLLTEAARTTDVGLILISHDLPAIARALVESANGHASTTTSAASQELEH</sequence>